<feature type="domain" description="DUF6699" evidence="2">
    <location>
        <begin position="329"/>
        <end position="462"/>
    </location>
</feature>
<evidence type="ECO:0000256" key="1">
    <source>
        <dbReference type="SAM" id="MobiDB-lite"/>
    </source>
</evidence>
<keyword evidence="4" id="KW-1185">Reference proteome</keyword>
<dbReference type="Pfam" id="PF20415">
    <property type="entry name" value="DUF6699"/>
    <property type="match status" value="1"/>
</dbReference>
<dbReference type="EMBL" id="JAACJL010000044">
    <property type="protein sequence ID" value="KAF4614419.1"/>
    <property type="molecule type" value="Genomic_DNA"/>
</dbReference>
<sequence length="538" mass="57634">MSQRARTPNTPFIPPLLTPGSNESPPPVIPSAPRTPNYGATPLPPQGTYVYPASQYFASPYIPTGFIPAGAELSEAGSPPVIPGATPISRSGPPVVSQDYTGYPGGQPPMSPPAGAHIPMYAPQYGQHTPASAPPHFANFPGTPWAPPAAMPPNWGRPPAAAASAWGVPPAPMSSPYGPPPPLASPWHTAYQTFTPAAGLGARLPPTGPPPQAQGPPPGAWGQPPQQHPGFYGQPPHSASFFHHDPAAAAWAQAQAQQQQYSYFGAPQPPQPTREPPGQQNADRMPIFSTGPHYGPVLEPFVVRALQIELKLNPLISPPGDDPSAHAYLKWNMLFPTSTVQRTDDKHHMSWMDGRDAPATFPRVTVLHLVSEHFPWMFTVSEKVPDRGVTCGEVIDAIGAELSKLTTGADYSGLSKPDQGAVSLAYNHNRSRNPGVPGGALGKGLRRLDFLKRNVNFAGIEVNNKMVWRLLGEMFPCTFVLKSEPFTRREAEEQDLTRLRPGSSQGGRSRSRAGSMKISVHSPSDKSHSDNDSLDNDR</sequence>
<dbReference type="Proteomes" id="UP000521872">
    <property type="component" value="Unassembled WGS sequence"/>
</dbReference>
<feature type="region of interest" description="Disordered" evidence="1">
    <location>
        <begin position="198"/>
        <end position="239"/>
    </location>
</feature>
<feature type="compositionally biased region" description="Pro residues" evidence="1">
    <location>
        <begin position="206"/>
        <end position="219"/>
    </location>
</feature>
<evidence type="ECO:0000313" key="4">
    <source>
        <dbReference type="Proteomes" id="UP000521872"/>
    </source>
</evidence>
<feature type="compositionally biased region" description="Low complexity" evidence="1">
    <location>
        <begin position="220"/>
        <end position="230"/>
    </location>
</feature>
<evidence type="ECO:0000259" key="2">
    <source>
        <dbReference type="Pfam" id="PF20415"/>
    </source>
</evidence>
<dbReference type="InterPro" id="IPR046522">
    <property type="entry name" value="DUF6699"/>
</dbReference>
<feature type="region of interest" description="Disordered" evidence="1">
    <location>
        <begin position="1"/>
        <end position="41"/>
    </location>
</feature>
<accession>A0A8H4QNP5</accession>
<dbReference type="AlphaFoldDB" id="A0A8H4QNP5"/>
<feature type="region of interest" description="Disordered" evidence="1">
    <location>
        <begin position="490"/>
        <end position="538"/>
    </location>
</feature>
<organism evidence="3 4">
    <name type="scientific">Agrocybe pediades</name>
    <dbReference type="NCBI Taxonomy" id="84607"/>
    <lineage>
        <taxon>Eukaryota</taxon>
        <taxon>Fungi</taxon>
        <taxon>Dikarya</taxon>
        <taxon>Basidiomycota</taxon>
        <taxon>Agaricomycotina</taxon>
        <taxon>Agaricomycetes</taxon>
        <taxon>Agaricomycetidae</taxon>
        <taxon>Agaricales</taxon>
        <taxon>Agaricineae</taxon>
        <taxon>Strophariaceae</taxon>
        <taxon>Agrocybe</taxon>
    </lineage>
</organism>
<feature type="compositionally biased region" description="Low complexity" evidence="1">
    <location>
        <begin position="499"/>
        <end position="515"/>
    </location>
</feature>
<feature type="compositionally biased region" description="Polar residues" evidence="1">
    <location>
        <begin position="1"/>
        <end position="10"/>
    </location>
</feature>
<comment type="caution">
    <text evidence="3">The sequence shown here is derived from an EMBL/GenBank/DDBJ whole genome shotgun (WGS) entry which is preliminary data.</text>
</comment>
<feature type="region of interest" description="Disordered" evidence="1">
    <location>
        <begin position="78"/>
        <end position="140"/>
    </location>
</feature>
<proteinExistence type="predicted"/>
<protein>
    <recommendedName>
        <fullName evidence="2">DUF6699 domain-containing protein</fullName>
    </recommendedName>
</protein>
<name>A0A8H4QNP5_9AGAR</name>
<evidence type="ECO:0000313" key="3">
    <source>
        <dbReference type="EMBL" id="KAF4614419.1"/>
    </source>
</evidence>
<feature type="compositionally biased region" description="Basic and acidic residues" evidence="1">
    <location>
        <begin position="523"/>
        <end position="538"/>
    </location>
</feature>
<reference evidence="3 4" key="1">
    <citation type="submission" date="2019-12" db="EMBL/GenBank/DDBJ databases">
        <authorList>
            <person name="Floudas D."/>
            <person name="Bentzer J."/>
            <person name="Ahren D."/>
            <person name="Johansson T."/>
            <person name="Persson P."/>
            <person name="Tunlid A."/>
        </authorList>
    </citation>
    <scope>NUCLEOTIDE SEQUENCE [LARGE SCALE GENOMIC DNA]</scope>
    <source>
        <strain evidence="3 4">CBS 102.39</strain>
    </source>
</reference>
<gene>
    <name evidence="3" type="ORF">D9613_003330</name>
</gene>